<sequence length="617" mass="65480">MTADDEEQQHIDKGKGRASTPEPTEDTPLLASSSHTLLDDDFPHPTRRHLVSTLTTVFLATLALSIVVILGLVFLAYSYAAKASRVSSNELLDKAVVFRGPDSVDVLNITDAGEVWVRLDGRVGVDAGAVIDVNPDVDDNIWDNMWKSIGRWGVRKLDGVSVNISSIAVHAQTDAGTLLASVWVPPIELPLTTDPPRDLSWLTNVSVPICIRPSQNTSAWIDFARESWRRGYVATTAEVAQAVVAGGPWGKGGWRSQLKLERGNLHVPLRMKIPSLPGLPSPGHDLPEVADLIHLQDFGISSDSHTLSLAASVTFINPIPPNIRFTAPAFPFIVWIPLASNGSSVPFPIASVFSAPFSLTHPNISLALNGTVLPVSGASAPALSTLISHYLAAEDAPISITSPRFPGVDVDTVFPAPHPKPEIMRNVTIHDMKIRPVGQAILASGTVFARVVLPPGVDVGLAVSRVLPDVLIFDGELDAVANLQALVQGGVGAPAPPPPLPDPLPERAFAHIRPDDWLDATSEPGEPEDGEGVVALVSARIVDVPLEVLPGRQREFSNFVGKVIFGKEGALAGVQGITAVTVHVDGLPIGKGNDDESGMDLSGLPFQGSVRIGKRGL</sequence>
<keyword evidence="2" id="KW-1185">Reference proteome</keyword>
<evidence type="ECO:0000313" key="1">
    <source>
        <dbReference type="EMBL" id="KAI0048703.1"/>
    </source>
</evidence>
<reference evidence="1" key="1">
    <citation type="submission" date="2021-02" db="EMBL/GenBank/DDBJ databases">
        <authorList>
            <consortium name="DOE Joint Genome Institute"/>
            <person name="Ahrendt S."/>
            <person name="Looney B.P."/>
            <person name="Miyauchi S."/>
            <person name="Morin E."/>
            <person name="Drula E."/>
            <person name="Courty P.E."/>
            <person name="Chicoki N."/>
            <person name="Fauchery L."/>
            <person name="Kohler A."/>
            <person name="Kuo A."/>
            <person name="Labutti K."/>
            <person name="Pangilinan J."/>
            <person name="Lipzen A."/>
            <person name="Riley R."/>
            <person name="Andreopoulos W."/>
            <person name="He G."/>
            <person name="Johnson J."/>
            <person name="Barry K.W."/>
            <person name="Grigoriev I.V."/>
            <person name="Nagy L."/>
            <person name="Hibbett D."/>
            <person name="Henrissat B."/>
            <person name="Matheny P.B."/>
            <person name="Labbe J."/>
            <person name="Martin F."/>
        </authorList>
    </citation>
    <scope>NUCLEOTIDE SEQUENCE</scope>
    <source>
        <strain evidence="1">FP105234-sp</strain>
    </source>
</reference>
<dbReference type="EMBL" id="MU275883">
    <property type="protein sequence ID" value="KAI0048703.1"/>
    <property type="molecule type" value="Genomic_DNA"/>
</dbReference>
<dbReference type="Proteomes" id="UP000814033">
    <property type="component" value="Unassembled WGS sequence"/>
</dbReference>
<accession>A0ACB8RX05</accession>
<comment type="caution">
    <text evidence="1">The sequence shown here is derived from an EMBL/GenBank/DDBJ whole genome shotgun (WGS) entry which is preliminary data.</text>
</comment>
<evidence type="ECO:0000313" key="2">
    <source>
        <dbReference type="Proteomes" id="UP000814033"/>
    </source>
</evidence>
<protein>
    <submittedName>
        <fullName evidence="1">Uncharacterized protein</fullName>
    </submittedName>
</protein>
<name>A0ACB8RX05_9AGAM</name>
<organism evidence="1 2">
    <name type="scientific">Auriscalpium vulgare</name>
    <dbReference type="NCBI Taxonomy" id="40419"/>
    <lineage>
        <taxon>Eukaryota</taxon>
        <taxon>Fungi</taxon>
        <taxon>Dikarya</taxon>
        <taxon>Basidiomycota</taxon>
        <taxon>Agaricomycotina</taxon>
        <taxon>Agaricomycetes</taxon>
        <taxon>Russulales</taxon>
        <taxon>Auriscalpiaceae</taxon>
        <taxon>Auriscalpium</taxon>
    </lineage>
</organism>
<gene>
    <name evidence="1" type="ORF">FA95DRAFT_1539466</name>
</gene>
<proteinExistence type="predicted"/>
<reference evidence="1" key="2">
    <citation type="journal article" date="2022" name="New Phytol.">
        <title>Evolutionary transition to the ectomycorrhizal habit in the genomes of a hyperdiverse lineage of mushroom-forming fungi.</title>
        <authorList>
            <person name="Looney B."/>
            <person name="Miyauchi S."/>
            <person name="Morin E."/>
            <person name="Drula E."/>
            <person name="Courty P.E."/>
            <person name="Kohler A."/>
            <person name="Kuo A."/>
            <person name="LaButti K."/>
            <person name="Pangilinan J."/>
            <person name="Lipzen A."/>
            <person name="Riley R."/>
            <person name="Andreopoulos W."/>
            <person name="He G."/>
            <person name="Johnson J."/>
            <person name="Nolan M."/>
            <person name="Tritt A."/>
            <person name="Barry K.W."/>
            <person name="Grigoriev I.V."/>
            <person name="Nagy L.G."/>
            <person name="Hibbett D."/>
            <person name="Henrissat B."/>
            <person name="Matheny P.B."/>
            <person name="Labbe J."/>
            <person name="Martin F.M."/>
        </authorList>
    </citation>
    <scope>NUCLEOTIDE SEQUENCE</scope>
    <source>
        <strain evidence="1">FP105234-sp</strain>
    </source>
</reference>